<keyword evidence="1" id="KW-0472">Membrane</keyword>
<dbReference type="SUPFAM" id="SSF53474">
    <property type="entry name" value="alpha/beta-Hydrolases"/>
    <property type="match status" value="1"/>
</dbReference>
<evidence type="ECO:0008006" key="3">
    <source>
        <dbReference type="Google" id="ProtNLM"/>
    </source>
</evidence>
<dbReference type="EMBL" id="LAZR01004328">
    <property type="protein sequence ID" value="KKN09604.1"/>
    <property type="molecule type" value="Genomic_DNA"/>
</dbReference>
<organism evidence="2">
    <name type="scientific">marine sediment metagenome</name>
    <dbReference type="NCBI Taxonomy" id="412755"/>
    <lineage>
        <taxon>unclassified sequences</taxon>
        <taxon>metagenomes</taxon>
        <taxon>ecological metagenomes</taxon>
    </lineage>
</organism>
<accession>A0A0F9MV16</accession>
<dbReference type="Gene3D" id="3.40.50.1820">
    <property type="entry name" value="alpha/beta hydrolase"/>
    <property type="match status" value="1"/>
</dbReference>
<feature type="transmembrane region" description="Helical" evidence="1">
    <location>
        <begin position="175"/>
        <end position="196"/>
    </location>
</feature>
<dbReference type="AlphaFoldDB" id="A0A0F9MV16"/>
<evidence type="ECO:0000256" key="1">
    <source>
        <dbReference type="SAM" id="Phobius"/>
    </source>
</evidence>
<comment type="caution">
    <text evidence="2">The sequence shown here is derived from an EMBL/GenBank/DDBJ whole genome shotgun (WGS) entry which is preliminary data.</text>
</comment>
<sequence>MKFFKLFLIQAFFCINLFSNFLDQKLPEITLISKQTYEDLPTREYEDIILNAQKFGDIRFSVSYPKNLTNDENILLLLDGLETGRDSLKYVPHPDNYVIIGYEFQKELFRLKQKSVFFHLPSTRKAVLDVPFQLLGIVDWVKKQPWGKKNVIIIGVSFGAIFVPATYHLAEINNIELSSGIIAFGGAGLYDIYYANLRSYNKILRKPLAYLASKIFKPIDPIYHLPYIHGKFLIINGTQDKNIPLKSARLLQELTPEPKTIINIDTEHLDPSRKDIINEVVEISLKWLEKFS</sequence>
<dbReference type="InterPro" id="IPR029058">
    <property type="entry name" value="AB_hydrolase_fold"/>
</dbReference>
<keyword evidence="1" id="KW-1133">Transmembrane helix</keyword>
<proteinExistence type="predicted"/>
<protein>
    <recommendedName>
        <fullName evidence="3">Peptidase S9 prolyl oligopeptidase catalytic domain-containing protein</fullName>
    </recommendedName>
</protein>
<name>A0A0F9MV16_9ZZZZ</name>
<evidence type="ECO:0000313" key="2">
    <source>
        <dbReference type="EMBL" id="KKN09604.1"/>
    </source>
</evidence>
<reference evidence="2" key="1">
    <citation type="journal article" date="2015" name="Nature">
        <title>Complex archaea that bridge the gap between prokaryotes and eukaryotes.</title>
        <authorList>
            <person name="Spang A."/>
            <person name="Saw J.H."/>
            <person name="Jorgensen S.L."/>
            <person name="Zaremba-Niedzwiedzka K."/>
            <person name="Martijn J."/>
            <person name="Lind A.E."/>
            <person name="van Eijk R."/>
            <person name="Schleper C."/>
            <person name="Guy L."/>
            <person name="Ettema T.J."/>
        </authorList>
    </citation>
    <scope>NUCLEOTIDE SEQUENCE</scope>
</reference>
<gene>
    <name evidence="2" type="ORF">LCGC14_1044960</name>
</gene>
<feature type="transmembrane region" description="Helical" evidence="1">
    <location>
        <begin position="151"/>
        <end position="169"/>
    </location>
</feature>
<keyword evidence="1" id="KW-0812">Transmembrane</keyword>